<reference evidence="3 4" key="1">
    <citation type="submission" date="2017-04" db="EMBL/GenBank/DDBJ databases">
        <authorList>
            <person name="Afonso C.L."/>
            <person name="Miller P.J."/>
            <person name="Scott M.A."/>
            <person name="Spackman E."/>
            <person name="Goraichik I."/>
            <person name="Dimitrov K.M."/>
            <person name="Suarez D.L."/>
            <person name="Swayne D.E."/>
        </authorList>
    </citation>
    <scope>NUCLEOTIDE SEQUENCE [LARGE SCALE GENOMIC DNA]</scope>
    <source>
        <strain evidence="3 4">DSM 12555</strain>
    </source>
</reference>
<dbReference type="Proteomes" id="UP000192468">
    <property type="component" value="Unassembled WGS sequence"/>
</dbReference>
<keyword evidence="4" id="KW-1185">Reference proteome</keyword>
<dbReference type="STRING" id="1121291.SAMN02745134_00208"/>
<sequence>MKKQNIFWGVIFILLGITILVNRFFNFNFFSISNMWPIIILVLGLLFEFDYFVSKRNAGILVPGGILTTLGILFFFETFTNWTYSEYTWPIYILSVSLGLFQFYLFGNKNKGVLFSSTLLFLIALLSFLSMIYNTWFSWIKFNLIIPILFILIGVYILFRGSFSKK</sequence>
<dbReference type="AlphaFoldDB" id="A0A1W1WZ55"/>
<evidence type="ECO:0000313" key="3">
    <source>
        <dbReference type="EMBL" id="SMC17016.1"/>
    </source>
</evidence>
<dbReference type="RefSeq" id="WP_084113421.1">
    <property type="nucleotide sequence ID" value="NZ_FWXH01000002.1"/>
</dbReference>
<name>A0A1W1WZ55_9CLOT</name>
<accession>A0A1W1WZ55</accession>
<evidence type="ECO:0000313" key="4">
    <source>
        <dbReference type="Proteomes" id="UP000192468"/>
    </source>
</evidence>
<feature type="transmembrane region" description="Helical" evidence="1">
    <location>
        <begin position="31"/>
        <end position="51"/>
    </location>
</feature>
<organism evidence="3 4">
    <name type="scientific">Clostridium acidisoli DSM 12555</name>
    <dbReference type="NCBI Taxonomy" id="1121291"/>
    <lineage>
        <taxon>Bacteria</taxon>
        <taxon>Bacillati</taxon>
        <taxon>Bacillota</taxon>
        <taxon>Clostridia</taxon>
        <taxon>Eubacteriales</taxon>
        <taxon>Clostridiaceae</taxon>
        <taxon>Clostridium</taxon>
    </lineage>
</organism>
<dbReference type="InterPro" id="IPR054331">
    <property type="entry name" value="LiaF_TM"/>
</dbReference>
<protein>
    <recommendedName>
        <fullName evidence="2">LiaF transmembrane domain-containing protein</fullName>
    </recommendedName>
</protein>
<dbReference type="Pfam" id="PF22570">
    <property type="entry name" value="LiaF-TM"/>
    <property type="match status" value="1"/>
</dbReference>
<feature type="transmembrane region" description="Helical" evidence="1">
    <location>
        <begin position="58"/>
        <end position="76"/>
    </location>
</feature>
<keyword evidence="1" id="KW-1133">Transmembrane helix</keyword>
<dbReference type="EMBL" id="FWXH01000002">
    <property type="protein sequence ID" value="SMC17016.1"/>
    <property type="molecule type" value="Genomic_DNA"/>
</dbReference>
<feature type="transmembrane region" description="Helical" evidence="1">
    <location>
        <begin position="139"/>
        <end position="159"/>
    </location>
</feature>
<feature type="transmembrane region" description="Helical" evidence="1">
    <location>
        <begin position="88"/>
        <end position="106"/>
    </location>
</feature>
<feature type="domain" description="LiaF transmembrane" evidence="2">
    <location>
        <begin position="7"/>
        <end position="100"/>
    </location>
</feature>
<keyword evidence="1" id="KW-0472">Membrane</keyword>
<evidence type="ECO:0000256" key="1">
    <source>
        <dbReference type="SAM" id="Phobius"/>
    </source>
</evidence>
<dbReference type="OrthoDB" id="49365at2"/>
<keyword evidence="1" id="KW-0812">Transmembrane</keyword>
<feature type="transmembrane region" description="Helical" evidence="1">
    <location>
        <begin position="7"/>
        <end position="25"/>
    </location>
</feature>
<gene>
    <name evidence="3" type="ORF">SAMN02745134_00208</name>
</gene>
<proteinExistence type="predicted"/>
<evidence type="ECO:0000259" key="2">
    <source>
        <dbReference type="Pfam" id="PF22570"/>
    </source>
</evidence>
<feature type="transmembrane region" description="Helical" evidence="1">
    <location>
        <begin position="113"/>
        <end position="133"/>
    </location>
</feature>